<dbReference type="NCBIfam" id="TIGR00746">
    <property type="entry name" value="arcC"/>
    <property type="match status" value="1"/>
</dbReference>
<dbReference type="CDD" id="cd04235">
    <property type="entry name" value="AAK_CK"/>
    <property type="match status" value="1"/>
</dbReference>
<evidence type="ECO:0000256" key="3">
    <source>
        <dbReference type="ARBA" id="ARBA00013070"/>
    </source>
</evidence>
<keyword evidence="12" id="KW-1185">Reference proteome</keyword>
<dbReference type="RefSeq" id="WP_201426981.1">
    <property type="nucleotide sequence ID" value="NZ_JAEQMG010000040.1"/>
</dbReference>
<gene>
    <name evidence="11" type="primary">arcC</name>
    <name evidence="11" type="ORF">JKK62_03285</name>
</gene>
<dbReference type="InterPro" id="IPR001048">
    <property type="entry name" value="Asp/Glu/Uridylate_kinase"/>
</dbReference>
<feature type="domain" description="Aspartate/glutamate/uridylate kinase" evidence="10">
    <location>
        <begin position="2"/>
        <end position="289"/>
    </location>
</feature>
<dbReference type="PANTHER" id="PTHR30409">
    <property type="entry name" value="CARBAMATE KINASE"/>
    <property type="match status" value="1"/>
</dbReference>
<organism evidence="11 12">
    <name type="scientific">Ruminococcus difficilis</name>
    <dbReference type="NCBI Taxonomy" id="2763069"/>
    <lineage>
        <taxon>Bacteria</taxon>
        <taxon>Bacillati</taxon>
        <taxon>Bacillota</taxon>
        <taxon>Clostridia</taxon>
        <taxon>Eubacteriales</taxon>
        <taxon>Oscillospiraceae</taxon>
        <taxon>Ruminococcus</taxon>
    </lineage>
</organism>
<reference evidence="11" key="1">
    <citation type="submission" date="2021-01" db="EMBL/GenBank/DDBJ databases">
        <title>Genome public.</title>
        <authorList>
            <person name="Liu C."/>
            <person name="Sun Q."/>
        </authorList>
    </citation>
    <scope>NUCLEOTIDE SEQUENCE</scope>
    <source>
        <strain evidence="11">M6</strain>
    </source>
</reference>
<dbReference type="NCBIfam" id="NF009007">
    <property type="entry name" value="PRK12352.1"/>
    <property type="match status" value="1"/>
</dbReference>
<comment type="caution">
    <text evidence="11">The sequence shown here is derived from an EMBL/GenBank/DDBJ whole genome shotgun (WGS) entry which is preliminary data.</text>
</comment>
<dbReference type="SUPFAM" id="SSF53633">
    <property type="entry name" value="Carbamate kinase-like"/>
    <property type="match status" value="1"/>
</dbReference>
<protein>
    <recommendedName>
        <fullName evidence="3 8">Carbamate kinase</fullName>
    </recommendedName>
</protein>
<sequence length="317" mass="34288">MKKIVVALGGNALGKTLTEQLKAVEYTAKAIADLIEDGNEVVITHGNGPQVGKIDAAMNALLLEDPTEEKTSLSMCVAMSQAYIGYDIQNALRKELMLRGMYKPVVTIITQVEVSNDDPAMKHPTKPIGKFMTREQAQRLKEQYGYAIAEDSGRGWRRVVASPQPQYIIEIDAIRASLREGSVVVCCGGGGIPVRRKGDYLKGCAAVIDKDYCSALLAENLNADILMILTAIDKVKIRFGKPDERSLDSMSLADAQRYIDDGEFAEGSMLPKVEACATFVKAAPGRKAIIAALDQASDAVKGKAGTTVFNEELGMRN</sequence>
<dbReference type="PANTHER" id="PTHR30409:SF1">
    <property type="entry name" value="CARBAMATE KINASE-RELATED"/>
    <property type="match status" value="1"/>
</dbReference>
<evidence type="ECO:0000256" key="2">
    <source>
        <dbReference type="ARBA" id="ARBA00011066"/>
    </source>
</evidence>
<evidence type="ECO:0000256" key="9">
    <source>
        <dbReference type="PIRNR" id="PIRNR000723"/>
    </source>
</evidence>
<keyword evidence="6 9" id="KW-0418">Kinase</keyword>
<dbReference type="GO" id="GO:0008804">
    <property type="term" value="F:carbamate kinase activity"/>
    <property type="evidence" value="ECO:0007669"/>
    <property type="project" value="UniProtKB-UniRule"/>
</dbReference>
<accession>A0A934WQF0</accession>
<proteinExistence type="inferred from homology"/>
<evidence type="ECO:0000256" key="7">
    <source>
        <dbReference type="ARBA" id="ARBA00048467"/>
    </source>
</evidence>
<dbReference type="AlphaFoldDB" id="A0A934WQF0"/>
<dbReference type="FunFam" id="3.40.1160.10:FF:000007">
    <property type="entry name" value="Carbamate kinase"/>
    <property type="match status" value="1"/>
</dbReference>
<evidence type="ECO:0000256" key="1">
    <source>
        <dbReference type="ARBA" id="ARBA00005118"/>
    </source>
</evidence>
<evidence type="ECO:0000313" key="12">
    <source>
        <dbReference type="Proteomes" id="UP000633365"/>
    </source>
</evidence>
<dbReference type="Proteomes" id="UP000633365">
    <property type="component" value="Unassembled WGS sequence"/>
</dbReference>
<comment type="pathway">
    <text evidence="1">Metabolic intermediate metabolism; carbamoyl phosphate degradation; CO(2) and NH(3) from carbamoyl phosphate: step 1/1.</text>
</comment>
<dbReference type="PRINTS" id="PR01469">
    <property type="entry name" value="CARBMTKINASE"/>
</dbReference>
<dbReference type="InterPro" id="IPR036393">
    <property type="entry name" value="AceGlu_kinase-like_sf"/>
</dbReference>
<evidence type="ECO:0000256" key="5">
    <source>
        <dbReference type="ARBA" id="ARBA00022679"/>
    </source>
</evidence>
<dbReference type="Gene3D" id="3.40.1160.10">
    <property type="entry name" value="Acetylglutamate kinase-like"/>
    <property type="match status" value="1"/>
</dbReference>
<evidence type="ECO:0000256" key="6">
    <source>
        <dbReference type="ARBA" id="ARBA00022777"/>
    </source>
</evidence>
<dbReference type="EMBL" id="JAEQMG010000040">
    <property type="protein sequence ID" value="MBK6087683.1"/>
    <property type="molecule type" value="Genomic_DNA"/>
</dbReference>
<dbReference type="Pfam" id="PF00696">
    <property type="entry name" value="AA_kinase"/>
    <property type="match status" value="1"/>
</dbReference>
<keyword evidence="4" id="KW-0056">Arginine metabolism</keyword>
<name>A0A934WQF0_9FIRM</name>
<evidence type="ECO:0000313" key="11">
    <source>
        <dbReference type="EMBL" id="MBK6087683.1"/>
    </source>
</evidence>
<comment type="catalytic activity">
    <reaction evidence="7">
        <text>hydrogencarbonate + NH4(+) + ATP = carbamoyl phosphate + ADP + H2O + H(+)</text>
        <dbReference type="Rhea" id="RHEA:10152"/>
        <dbReference type="ChEBI" id="CHEBI:15377"/>
        <dbReference type="ChEBI" id="CHEBI:15378"/>
        <dbReference type="ChEBI" id="CHEBI:17544"/>
        <dbReference type="ChEBI" id="CHEBI:28938"/>
        <dbReference type="ChEBI" id="CHEBI:30616"/>
        <dbReference type="ChEBI" id="CHEBI:58228"/>
        <dbReference type="ChEBI" id="CHEBI:456216"/>
        <dbReference type="EC" id="2.7.2.2"/>
    </reaction>
</comment>
<evidence type="ECO:0000259" key="10">
    <source>
        <dbReference type="Pfam" id="PF00696"/>
    </source>
</evidence>
<evidence type="ECO:0000256" key="8">
    <source>
        <dbReference type="NCBIfam" id="TIGR00746"/>
    </source>
</evidence>
<comment type="similarity">
    <text evidence="2 9">Belongs to the carbamate kinase family.</text>
</comment>
<evidence type="ECO:0000256" key="4">
    <source>
        <dbReference type="ARBA" id="ARBA00022503"/>
    </source>
</evidence>
<dbReference type="PIRSF" id="PIRSF000723">
    <property type="entry name" value="Carbamate_kin"/>
    <property type="match status" value="1"/>
</dbReference>
<dbReference type="InterPro" id="IPR003964">
    <property type="entry name" value="Carb_kinase"/>
</dbReference>
<dbReference type="GO" id="GO:0019546">
    <property type="term" value="P:L-arginine deiminase pathway"/>
    <property type="evidence" value="ECO:0007669"/>
    <property type="project" value="TreeGrafter"/>
</dbReference>
<dbReference type="GO" id="GO:0005829">
    <property type="term" value="C:cytosol"/>
    <property type="evidence" value="ECO:0007669"/>
    <property type="project" value="TreeGrafter"/>
</dbReference>
<keyword evidence="5 9" id="KW-0808">Transferase</keyword>